<proteinExistence type="predicted"/>
<evidence type="ECO:0000313" key="3">
    <source>
        <dbReference type="EMBL" id="EFY93877.1"/>
    </source>
</evidence>
<dbReference type="EMBL" id="GL698470">
    <property type="protein sequence ID" value="EFY93877.1"/>
    <property type="molecule type" value="Genomic_DNA"/>
</dbReference>
<dbReference type="OrthoDB" id="3231000at2759"/>
<name>E9DRJ9_METAQ</name>
<dbReference type="AlphaFoldDB" id="E9DRJ9"/>
<sequence>MDESNPRPGVSPESQTAPRRSSTPAVSPQQSTRVVSWTQSERSLQKSLFDSAEQLARANISAETLIQPENALLEGTLPAPGVQGQNVQLAALASQISYEALPVLRAAAKMGTETIRKIADGGSVVRTSEYMQRISSREDASVASHQAKTPTKVSVYTARDSIGYDDGYSLRLLETFQDIEKDGTRDDDDGYSLRVLDIPLNGESPASCVAECHSEAQTGAVLAGLGPMGPKSARIYWSVLPRGGNSQARRNLHGHIERMLGHEVQKAPHASNPSTDFGAVNNPIRLRTQWNGAAQPYIMELFQVEKSQPEESFPYSPAYRLHRFQAHIQCIEFQEDKLVVLCQSYLHGPEGKHASLRAWNHFVSDMHWQRNPMLAFLDGSRPLFIKLLLLYFLNTGLDWSHHRIADIKSARRELADRTDEDTELHKDAGFKFLKPVTEWQKTVMASSEALINICHDLANSADYMIRHLQWGASQAPASNTIEVTQAWKYVALDIAVSCEEARKQSTQIFACEQRRYELYKAQVDAKTSQNGTLVTILAGTFLPASLAVGCLSMNNRFANLGPLLYDLVGVIVLIGGFAVVSVAVIRIWIRARSHGPWKTKTERAMSVKSKWRAGLLGFLAYTAVLVSFLIGMFHSGTVLAVGETE</sequence>
<evidence type="ECO:0000313" key="4">
    <source>
        <dbReference type="Proteomes" id="UP000002499"/>
    </source>
</evidence>
<dbReference type="Proteomes" id="UP000002499">
    <property type="component" value="Unassembled WGS sequence"/>
</dbReference>
<dbReference type="eggNOG" id="ENOG502RNX5">
    <property type="taxonomic scope" value="Eukaryota"/>
</dbReference>
<dbReference type="HOGENOM" id="CLU_442844_0_0_1"/>
<dbReference type="InParanoid" id="E9DRJ9"/>
<gene>
    <name evidence="3" type="ORF">MAC_00368</name>
</gene>
<keyword evidence="4" id="KW-1185">Reference proteome</keyword>
<keyword evidence="2" id="KW-0472">Membrane</keyword>
<keyword evidence="2" id="KW-0812">Transmembrane</keyword>
<feature type="transmembrane region" description="Helical" evidence="2">
    <location>
        <begin position="610"/>
        <end position="633"/>
    </location>
</feature>
<keyword evidence="2" id="KW-1133">Transmembrane helix</keyword>
<evidence type="ECO:0000256" key="2">
    <source>
        <dbReference type="SAM" id="Phobius"/>
    </source>
</evidence>
<evidence type="ECO:0000256" key="1">
    <source>
        <dbReference type="SAM" id="MobiDB-lite"/>
    </source>
</evidence>
<protein>
    <submittedName>
        <fullName evidence="3">Uncharacterized protein</fullName>
    </submittedName>
</protein>
<feature type="compositionally biased region" description="Polar residues" evidence="1">
    <location>
        <begin position="12"/>
        <end position="35"/>
    </location>
</feature>
<accession>E9DRJ9</accession>
<feature type="region of interest" description="Disordered" evidence="1">
    <location>
        <begin position="1"/>
        <end position="35"/>
    </location>
</feature>
<organism evidence="4">
    <name type="scientific">Metarhizium acridum (strain CQMa 102)</name>
    <dbReference type="NCBI Taxonomy" id="655827"/>
    <lineage>
        <taxon>Eukaryota</taxon>
        <taxon>Fungi</taxon>
        <taxon>Dikarya</taxon>
        <taxon>Ascomycota</taxon>
        <taxon>Pezizomycotina</taxon>
        <taxon>Sordariomycetes</taxon>
        <taxon>Hypocreomycetidae</taxon>
        <taxon>Hypocreales</taxon>
        <taxon>Clavicipitaceae</taxon>
        <taxon>Metarhizium</taxon>
    </lineage>
</organism>
<reference evidence="3 4" key="1">
    <citation type="journal article" date="2011" name="PLoS Genet.">
        <title>Genome sequencing and comparative transcriptomics of the model entomopathogenic fungi Metarhizium anisopliae and M. acridum.</title>
        <authorList>
            <person name="Gao Q."/>
            <person name="Jin K."/>
            <person name="Ying S.H."/>
            <person name="Zhang Y."/>
            <person name="Xiao G."/>
            <person name="Shang Y."/>
            <person name="Duan Z."/>
            <person name="Hu X."/>
            <person name="Xie X.Q."/>
            <person name="Zhou G."/>
            <person name="Peng G."/>
            <person name="Luo Z."/>
            <person name="Huang W."/>
            <person name="Wang B."/>
            <person name="Fang W."/>
            <person name="Wang S."/>
            <person name="Zhong Y."/>
            <person name="Ma L.J."/>
            <person name="St Leger R.J."/>
            <person name="Zhao G.P."/>
            <person name="Pei Y."/>
            <person name="Feng M.G."/>
            <person name="Xia Y."/>
            <person name="Wang C."/>
        </authorList>
    </citation>
    <scope>NUCLEOTIDE SEQUENCE [LARGE SCALE GENOMIC DNA]</scope>
    <source>
        <strain evidence="3 4">CQMa 102</strain>
    </source>
</reference>
<feature type="transmembrane region" description="Helical" evidence="2">
    <location>
        <begin position="563"/>
        <end position="589"/>
    </location>
</feature>